<evidence type="ECO:0000313" key="1">
    <source>
        <dbReference type="EMBL" id="GAA4456882.1"/>
    </source>
</evidence>
<dbReference type="EMBL" id="BAABGA010000039">
    <property type="protein sequence ID" value="GAA4456882.1"/>
    <property type="molecule type" value="Genomic_DNA"/>
</dbReference>
<sequence>MKTLLIPILLSLAVMLRFGSLWMASTHEVSPELIQAQDAARHAALSQPHDMPGGIEVQPLSFDAGALVVVTNGEDGRPGRAEVDDDFNGTVDDASERGAFGSDDVCEVLASGQASVKPLDSNVTLLSRGGYVAAPTTAHSGADDLPRRYIVSGGNDADRWTFSIDP</sequence>
<organism evidence="1 2">
    <name type="scientific">Novipirellula rosea</name>
    <dbReference type="NCBI Taxonomy" id="1031540"/>
    <lineage>
        <taxon>Bacteria</taxon>
        <taxon>Pseudomonadati</taxon>
        <taxon>Planctomycetota</taxon>
        <taxon>Planctomycetia</taxon>
        <taxon>Pirellulales</taxon>
        <taxon>Pirellulaceae</taxon>
        <taxon>Novipirellula</taxon>
    </lineage>
</organism>
<dbReference type="RefSeq" id="WP_345323725.1">
    <property type="nucleotide sequence ID" value="NZ_BAABGA010000039.1"/>
</dbReference>
<proteinExistence type="predicted"/>
<dbReference type="Proteomes" id="UP001500840">
    <property type="component" value="Unassembled WGS sequence"/>
</dbReference>
<protein>
    <submittedName>
        <fullName evidence="1">Uncharacterized protein</fullName>
    </submittedName>
</protein>
<accession>A0ABP8MVT1</accession>
<name>A0ABP8MVT1_9BACT</name>
<gene>
    <name evidence="1" type="ORF">GCM10023156_32880</name>
</gene>
<comment type="caution">
    <text evidence="1">The sequence shown here is derived from an EMBL/GenBank/DDBJ whole genome shotgun (WGS) entry which is preliminary data.</text>
</comment>
<keyword evidence="2" id="KW-1185">Reference proteome</keyword>
<evidence type="ECO:0000313" key="2">
    <source>
        <dbReference type="Proteomes" id="UP001500840"/>
    </source>
</evidence>
<reference evidence="2" key="1">
    <citation type="journal article" date="2019" name="Int. J. Syst. Evol. Microbiol.">
        <title>The Global Catalogue of Microorganisms (GCM) 10K type strain sequencing project: providing services to taxonomists for standard genome sequencing and annotation.</title>
        <authorList>
            <consortium name="The Broad Institute Genomics Platform"/>
            <consortium name="The Broad Institute Genome Sequencing Center for Infectious Disease"/>
            <person name="Wu L."/>
            <person name="Ma J."/>
        </authorList>
    </citation>
    <scope>NUCLEOTIDE SEQUENCE [LARGE SCALE GENOMIC DNA]</scope>
    <source>
        <strain evidence="2">JCM 17759</strain>
    </source>
</reference>